<keyword evidence="2" id="KW-1185">Reference proteome</keyword>
<gene>
    <name evidence="1" type="ORF">PVAND_006387</name>
</gene>
<accession>A0A9J6C418</accession>
<evidence type="ECO:0000313" key="1">
    <source>
        <dbReference type="EMBL" id="KAG5676563.1"/>
    </source>
</evidence>
<comment type="caution">
    <text evidence="1">The sequence shown here is derived from an EMBL/GenBank/DDBJ whole genome shotgun (WGS) entry which is preliminary data.</text>
</comment>
<organism evidence="1 2">
    <name type="scientific">Polypedilum vanderplanki</name>
    <name type="common">Sleeping chironomid midge</name>
    <dbReference type="NCBI Taxonomy" id="319348"/>
    <lineage>
        <taxon>Eukaryota</taxon>
        <taxon>Metazoa</taxon>
        <taxon>Ecdysozoa</taxon>
        <taxon>Arthropoda</taxon>
        <taxon>Hexapoda</taxon>
        <taxon>Insecta</taxon>
        <taxon>Pterygota</taxon>
        <taxon>Neoptera</taxon>
        <taxon>Endopterygota</taxon>
        <taxon>Diptera</taxon>
        <taxon>Nematocera</taxon>
        <taxon>Chironomoidea</taxon>
        <taxon>Chironomidae</taxon>
        <taxon>Chironominae</taxon>
        <taxon>Polypedilum</taxon>
        <taxon>Polypedilum</taxon>
    </lineage>
</organism>
<evidence type="ECO:0000313" key="2">
    <source>
        <dbReference type="Proteomes" id="UP001107558"/>
    </source>
</evidence>
<dbReference type="EMBL" id="JADBJN010000002">
    <property type="protein sequence ID" value="KAG5676563.1"/>
    <property type="molecule type" value="Genomic_DNA"/>
</dbReference>
<name>A0A9J6C418_POLVA</name>
<dbReference type="Proteomes" id="UP001107558">
    <property type="component" value="Chromosome 2"/>
</dbReference>
<dbReference type="AlphaFoldDB" id="A0A9J6C418"/>
<proteinExistence type="predicted"/>
<reference evidence="1" key="1">
    <citation type="submission" date="2021-03" db="EMBL/GenBank/DDBJ databases">
        <title>Chromosome level genome of the anhydrobiotic midge Polypedilum vanderplanki.</title>
        <authorList>
            <person name="Yoshida Y."/>
            <person name="Kikawada T."/>
            <person name="Gusev O."/>
        </authorList>
    </citation>
    <scope>NUCLEOTIDE SEQUENCE</scope>
    <source>
        <strain evidence="1">NIAS01</strain>
        <tissue evidence="1">Whole body or cell culture</tissue>
    </source>
</reference>
<protein>
    <submittedName>
        <fullName evidence="1">Uncharacterized protein</fullName>
    </submittedName>
</protein>
<sequence>MANKSIPDIQKDLKEICEYYTKLTSLLLINGYEDFLTKLKNLSEVECLEAVTNVLDEINSFIEEEQAEEPVEDEEEDDTIMRMLLEGIEEAEVAAVAGSFHENLSNEKEDTIGTVERKRFQKIMKTSLEKSLTEKIVPAIQAVLDESLEIPDRPKIMVAEFATPPALRHLIEQRKKGELEFDDQKMIKMYQDTQKWQKQAYHQSIRPKKWNTLTYRQQQQRNFDRDFMNESLPENPAPERSAKRIIPKINVEGLNIEI</sequence>